<dbReference type="GO" id="GO:1990904">
    <property type="term" value="C:ribonucleoprotein complex"/>
    <property type="evidence" value="ECO:0007669"/>
    <property type="project" value="UniProtKB-KW"/>
</dbReference>
<dbReference type="RefSeq" id="XP_062632206.1">
    <property type="nucleotide sequence ID" value="XM_062776222.1"/>
</dbReference>
<comment type="similarity">
    <text evidence="1">Belongs to the universal ribosomal protein uS10 family.</text>
</comment>
<dbReference type="EMBL" id="CP086720">
    <property type="protein sequence ID" value="WOO86180.1"/>
    <property type="molecule type" value="Genomic_DNA"/>
</dbReference>
<dbReference type="HAMAP" id="MF_00508">
    <property type="entry name" value="Ribosomal_uS10"/>
    <property type="match status" value="1"/>
</dbReference>
<dbReference type="GO" id="GO:0005840">
    <property type="term" value="C:ribosome"/>
    <property type="evidence" value="ECO:0007669"/>
    <property type="project" value="UniProtKB-KW"/>
</dbReference>
<evidence type="ECO:0000256" key="1">
    <source>
        <dbReference type="ARBA" id="ARBA00007102"/>
    </source>
</evidence>
<dbReference type="InterPro" id="IPR027486">
    <property type="entry name" value="Ribosomal_uS10_dom"/>
</dbReference>
<dbReference type="PANTHER" id="PTHR11700">
    <property type="entry name" value="30S RIBOSOMAL PROTEIN S10 FAMILY MEMBER"/>
    <property type="match status" value="1"/>
</dbReference>
<evidence type="ECO:0000256" key="6">
    <source>
        <dbReference type="ARBA" id="ARBA00057689"/>
    </source>
</evidence>
<feature type="compositionally biased region" description="Basic and acidic residues" evidence="8">
    <location>
        <begin position="258"/>
        <end position="268"/>
    </location>
</feature>
<accession>A0AAF0YFY9</accession>
<evidence type="ECO:0000256" key="8">
    <source>
        <dbReference type="SAM" id="MobiDB-lite"/>
    </source>
</evidence>
<evidence type="ECO:0000259" key="9">
    <source>
        <dbReference type="SMART" id="SM01403"/>
    </source>
</evidence>
<gene>
    <name evidence="10" type="primary">RSM10</name>
    <name evidence="10" type="ORF">LOC62_07G009668</name>
</gene>
<proteinExistence type="inferred from homology"/>
<comment type="function">
    <text evidence="6">Involved in mitochondrial genome encoded proteins translation. Involved in the binding of tRNA to the ribosomes.</text>
</comment>
<sequence length="283" mass="30609">MAASNRVMGSIGALARTARPSAIASTSSRASSSVAAANANSDPVVLISDQGILNFPKLKPVPTSHGIHVATIHLRAHHPANLDLYSEFAAHTAKSLRIPTSGIARLPTTKELTTVLKSPFVHKKAQENFERMTHRRTIKVFDTEREVVDLYLRYLRRNGIAGVGIKAYVHEFVEFGFARGEMADLQGQVKGKDETELEKATAEIVKALSQGLEFEDEPKVVAAPEAKEPEVVEAKKAEEKVESAEKVEKVEKVDAKVEAKAEKVEKAPAAEPAADAAEPTKSS</sequence>
<evidence type="ECO:0000313" key="10">
    <source>
        <dbReference type="EMBL" id="WOO86180.1"/>
    </source>
</evidence>
<keyword evidence="2 10" id="KW-0689">Ribosomal protein</keyword>
<dbReference type="SUPFAM" id="SSF54999">
    <property type="entry name" value="Ribosomal protein S10"/>
    <property type="match status" value="1"/>
</dbReference>
<evidence type="ECO:0000256" key="5">
    <source>
        <dbReference type="ARBA" id="ARBA00042916"/>
    </source>
</evidence>
<dbReference type="InterPro" id="IPR036838">
    <property type="entry name" value="Ribosomal_uS10_dom_sf"/>
</dbReference>
<evidence type="ECO:0000313" key="11">
    <source>
        <dbReference type="Proteomes" id="UP000827549"/>
    </source>
</evidence>
<feature type="region of interest" description="Disordered" evidence="8">
    <location>
        <begin position="258"/>
        <end position="283"/>
    </location>
</feature>
<protein>
    <recommendedName>
        <fullName evidence="4">Small ribosomal subunit protein uS10m</fullName>
    </recommendedName>
    <alternativeName>
        <fullName evidence="5">37S ribosomal protein S10, mitochondrial</fullName>
    </alternativeName>
</protein>
<dbReference type="FunFam" id="3.30.70.600:FF:000003">
    <property type="entry name" value="30S ribosomal protein S10"/>
    <property type="match status" value="1"/>
</dbReference>
<evidence type="ECO:0000256" key="2">
    <source>
        <dbReference type="ARBA" id="ARBA00022980"/>
    </source>
</evidence>
<feature type="domain" description="Small ribosomal subunit protein uS10" evidence="9">
    <location>
        <begin position="71"/>
        <end position="168"/>
    </location>
</feature>
<organism evidence="10 11">
    <name type="scientific">Vanrija pseudolonga</name>
    <dbReference type="NCBI Taxonomy" id="143232"/>
    <lineage>
        <taxon>Eukaryota</taxon>
        <taxon>Fungi</taxon>
        <taxon>Dikarya</taxon>
        <taxon>Basidiomycota</taxon>
        <taxon>Agaricomycotina</taxon>
        <taxon>Tremellomycetes</taxon>
        <taxon>Trichosporonales</taxon>
        <taxon>Trichosporonaceae</taxon>
        <taxon>Vanrija</taxon>
    </lineage>
</organism>
<comment type="subunit">
    <text evidence="7">Part of the mitochondrial small ribosomal subunit.</text>
</comment>
<evidence type="ECO:0000256" key="7">
    <source>
        <dbReference type="ARBA" id="ARBA00065857"/>
    </source>
</evidence>
<dbReference type="Gene3D" id="3.30.70.600">
    <property type="entry name" value="Ribosomal protein S10 domain"/>
    <property type="match status" value="1"/>
</dbReference>
<keyword evidence="11" id="KW-1185">Reference proteome</keyword>
<dbReference type="InterPro" id="IPR001848">
    <property type="entry name" value="Ribosomal_uS10"/>
</dbReference>
<evidence type="ECO:0000256" key="3">
    <source>
        <dbReference type="ARBA" id="ARBA00023274"/>
    </source>
</evidence>
<dbReference type="GeneID" id="87812829"/>
<dbReference type="GO" id="GO:0003735">
    <property type="term" value="F:structural constituent of ribosome"/>
    <property type="evidence" value="ECO:0007669"/>
    <property type="project" value="InterPro"/>
</dbReference>
<evidence type="ECO:0000256" key="4">
    <source>
        <dbReference type="ARBA" id="ARBA00035261"/>
    </source>
</evidence>
<dbReference type="SMART" id="SM01403">
    <property type="entry name" value="Ribosomal_S10"/>
    <property type="match status" value="1"/>
</dbReference>
<name>A0AAF0YFY9_9TREE</name>
<dbReference type="GO" id="GO:0006412">
    <property type="term" value="P:translation"/>
    <property type="evidence" value="ECO:0007669"/>
    <property type="project" value="InterPro"/>
</dbReference>
<keyword evidence="3" id="KW-0687">Ribonucleoprotein</keyword>
<reference evidence="10" key="1">
    <citation type="submission" date="2023-10" db="EMBL/GenBank/DDBJ databases">
        <authorList>
            <person name="Noh H."/>
        </authorList>
    </citation>
    <scope>NUCLEOTIDE SEQUENCE</scope>
    <source>
        <strain evidence="10">DUCC4014</strain>
    </source>
</reference>
<dbReference type="Pfam" id="PF00338">
    <property type="entry name" value="Ribosomal_S10"/>
    <property type="match status" value="1"/>
</dbReference>
<dbReference type="Proteomes" id="UP000827549">
    <property type="component" value="Chromosome 7"/>
</dbReference>
<dbReference type="AlphaFoldDB" id="A0AAF0YFY9"/>
<feature type="compositionally biased region" description="Low complexity" evidence="8">
    <location>
        <begin position="269"/>
        <end position="283"/>
    </location>
</feature>